<feature type="transmembrane region" description="Helical" evidence="1">
    <location>
        <begin position="78"/>
        <end position="98"/>
    </location>
</feature>
<evidence type="ECO:0000256" key="1">
    <source>
        <dbReference type="SAM" id="Phobius"/>
    </source>
</evidence>
<feature type="transmembrane region" description="Helical" evidence="1">
    <location>
        <begin position="53"/>
        <end position="71"/>
    </location>
</feature>
<name>A0A327SUC6_9SPHI</name>
<dbReference type="OrthoDB" id="9788974at2"/>
<dbReference type="STRING" id="188932.AY601_2176"/>
<reference evidence="2 3" key="1">
    <citation type="submission" date="2018-06" db="EMBL/GenBank/DDBJ databases">
        <title>Genomic Encyclopedia of Archaeal and Bacterial Type Strains, Phase II (KMG-II): from individual species to whole genera.</title>
        <authorList>
            <person name="Goeker M."/>
        </authorList>
    </citation>
    <scope>NUCLEOTIDE SEQUENCE [LARGE SCALE GENOMIC DNA]</scope>
    <source>
        <strain evidence="2 3">DSM 14825</strain>
    </source>
</reference>
<dbReference type="Proteomes" id="UP000249754">
    <property type="component" value="Unassembled WGS sequence"/>
</dbReference>
<dbReference type="RefSeq" id="WP_111634379.1">
    <property type="nucleotide sequence ID" value="NZ_QLLR01000014.1"/>
</dbReference>
<dbReference type="AlphaFoldDB" id="A0A327SUC6"/>
<feature type="transmembrane region" description="Helical" evidence="1">
    <location>
        <begin position="118"/>
        <end position="136"/>
    </location>
</feature>
<gene>
    <name evidence="2" type="ORF">LY11_02921</name>
</gene>
<keyword evidence="1" id="KW-0472">Membrane</keyword>
<sequence>MKMQLNPTSKAQTIARILLSLILLTAGIGHLSWARIEFLAQVPDWVPLNKDLVVILSGIVEISMGLSLLFWSSQRIRIGWIVALFFVLVFPGNISQLITHTNAFGLNSDLLRGIRLLFQPVLVIWALWSTGAWAAWRKQ</sequence>
<comment type="caution">
    <text evidence="2">The sequence shown here is derived from an EMBL/GenBank/DDBJ whole genome shotgun (WGS) entry which is preliminary data.</text>
</comment>
<protein>
    <submittedName>
        <fullName evidence="2">Putative membrane protein</fullName>
    </submittedName>
</protein>
<dbReference type="EMBL" id="QLLR01000014">
    <property type="protein sequence ID" value="RAJ29217.1"/>
    <property type="molecule type" value="Genomic_DNA"/>
</dbReference>
<evidence type="ECO:0000313" key="2">
    <source>
        <dbReference type="EMBL" id="RAJ29217.1"/>
    </source>
</evidence>
<evidence type="ECO:0000313" key="3">
    <source>
        <dbReference type="Proteomes" id="UP000249754"/>
    </source>
</evidence>
<keyword evidence="1" id="KW-1133">Transmembrane helix</keyword>
<organism evidence="2 3">
    <name type="scientific">Pedobacter cryoconitis</name>
    <dbReference type="NCBI Taxonomy" id="188932"/>
    <lineage>
        <taxon>Bacteria</taxon>
        <taxon>Pseudomonadati</taxon>
        <taxon>Bacteroidota</taxon>
        <taxon>Sphingobacteriia</taxon>
        <taxon>Sphingobacteriales</taxon>
        <taxon>Sphingobacteriaceae</taxon>
        <taxon>Pedobacter</taxon>
    </lineage>
</organism>
<dbReference type="PANTHER" id="PTHR36974:SF1">
    <property type="entry name" value="DOXX FAMILY MEMBRANE PROTEIN"/>
    <property type="match status" value="1"/>
</dbReference>
<accession>A0A327SUC6</accession>
<keyword evidence="1" id="KW-0812">Transmembrane</keyword>
<dbReference type="PANTHER" id="PTHR36974">
    <property type="entry name" value="MEMBRANE PROTEIN-RELATED"/>
    <property type="match status" value="1"/>
</dbReference>
<proteinExistence type="predicted"/>